<evidence type="ECO:0000313" key="1">
    <source>
        <dbReference type="EMBL" id="CAB4148632.1"/>
    </source>
</evidence>
<dbReference type="EMBL" id="LR796507">
    <property type="protein sequence ID" value="CAB4148632.1"/>
    <property type="molecule type" value="Genomic_DNA"/>
</dbReference>
<sequence>MKPSITTTPQVLVNEILGSIAWRHLAIADLENLDEDPVDQYNRIKIREALAEAFLAGAAWGLDNKKGNQ</sequence>
<accession>A0A6J5MQB9</accession>
<gene>
    <name evidence="1" type="ORF">UFOVP525_14</name>
</gene>
<protein>
    <submittedName>
        <fullName evidence="1">Uncharacterized protein</fullName>
    </submittedName>
</protein>
<name>A0A6J5MQB9_9CAUD</name>
<proteinExistence type="predicted"/>
<reference evidence="1" key="1">
    <citation type="submission" date="2020-04" db="EMBL/GenBank/DDBJ databases">
        <authorList>
            <person name="Chiriac C."/>
            <person name="Salcher M."/>
            <person name="Ghai R."/>
            <person name="Kavagutti S V."/>
        </authorList>
    </citation>
    <scope>NUCLEOTIDE SEQUENCE</scope>
</reference>
<organism evidence="1">
    <name type="scientific">uncultured Caudovirales phage</name>
    <dbReference type="NCBI Taxonomy" id="2100421"/>
    <lineage>
        <taxon>Viruses</taxon>
        <taxon>Duplodnaviria</taxon>
        <taxon>Heunggongvirae</taxon>
        <taxon>Uroviricota</taxon>
        <taxon>Caudoviricetes</taxon>
        <taxon>Peduoviridae</taxon>
        <taxon>Maltschvirus</taxon>
        <taxon>Maltschvirus maltsch</taxon>
    </lineage>
</organism>